<reference evidence="1 2" key="1">
    <citation type="journal article" date="2023" name="BMC Biotechnol.">
        <title>Vitis rotundifolia cv Carlos genome sequencing.</title>
        <authorList>
            <person name="Huff M."/>
            <person name="Hulse-Kemp A."/>
            <person name="Scheffler B."/>
            <person name="Youngblood R."/>
            <person name="Simpson S."/>
            <person name="Babiker E."/>
            <person name="Staton M."/>
        </authorList>
    </citation>
    <scope>NUCLEOTIDE SEQUENCE [LARGE SCALE GENOMIC DNA]</scope>
    <source>
        <tissue evidence="1">Leaf</tissue>
    </source>
</reference>
<comment type="caution">
    <text evidence="1">The sequence shown here is derived from an EMBL/GenBank/DDBJ whole genome shotgun (WGS) entry which is preliminary data.</text>
</comment>
<dbReference type="SUPFAM" id="SSF52058">
    <property type="entry name" value="L domain-like"/>
    <property type="match status" value="1"/>
</dbReference>
<proteinExistence type="predicted"/>
<sequence length="349" mass="40508">MLMRFSNYMDDFLCCWEPNIFSKKFKLRTLCIPNIDRYIDFALEKHVQDMEVNYNFLGIPLSINSSIFCLDLGLQNFILSDSLIEELSLNDYYVPKTIKVLSEKLLLLKLANCMKLRDIEIDAPNLQSFTYDGGHEPCEINVGALESLKSLSLKNALSTDSWIEENILKFISLQNLSINGCNKNLKKVKISHGKLKNFEFVNCGNKVELELKLITPNLVSFFYTGILPLHTVIISTQFKAKLLMTQISTTIEWFLALRHLLIRFNHCKVLILEFKKFKYVKKVAEEDSSCCKHLPVKCWRHYSTNITMENFEDIDDKESLVMFFKDSMKMSSNTRIENVAKKLILSHIH</sequence>
<protein>
    <submittedName>
        <fullName evidence="1">Uncharacterized protein</fullName>
    </submittedName>
</protein>
<dbReference type="PANTHER" id="PTHR34145:SF51">
    <property type="entry name" value="FBD DOMAIN-CONTAINING PROTEIN"/>
    <property type="match status" value="1"/>
</dbReference>
<gene>
    <name evidence="1" type="ORF">PVL29_000140</name>
</gene>
<accession>A0AA39AI39</accession>
<keyword evidence="2" id="KW-1185">Reference proteome</keyword>
<organism evidence="1 2">
    <name type="scientific">Vitis rotundifolia</name>
    <name type="common">Muscadine grape</name>
    <dbReference type="NCBI Taxonomy" id="103349"/>
    <lineage>
        <taxon>Eukaryota</taxon>
        <taxon>Viridiplantae</taxon>
        <taxon>Streptophyta</taxon>
        <taxon>Embryophyta</taxon>
        <taxon>Tracheophyta</taxon>
        <taxon>Spermatophyta</taxon>
        <taxon>Magnoliopsida</taxon>
        <taxon>eudicotyledons</taxon>
        <taxon>Gunneridae</taxon>
        <taxon>Pentapetalae</taxon>
        <taxon>rosids</taxon>
        <taxon>Vitales</taxon>
        <taxon>Vitaceae</taxon>
        <taxon>Viteae</taxon>
        <taxon>Vitis</taxon>
    </lineage>
</organism>
<name>A0AA39AI39_VITRO</name>
<evidence type="ECO:0000313" key="2">
    <source>
        <dbReference type="Proteomes" id="UP001168098"/>
    </source>
</evidence>
<dbReference type="EMBL" id="JARBHA010000001">
    <property type="protein sequence ID" value="KAJ9707926.1"/>
    <property type="molecule type" value="Genomic_DNA"/>
</dbReference>
<dbReference type="AlphaFoldDB" id="A0AA39AI39"/>
<dbReference type="InterPro" id="IPR053772">
    <property type="entry name" value="At1g61320/At1g61330-like"/>
</dbReference>
<evidence type="ECO:0000313" key="1">
    <source>
        <dbReference type="EMBL" id="KAJ9707926.1"/>
    </source>
</evidence>
<dbReference type="PANTHER" id="PTHR34145">
    <property type="entry name" value="OS02G0105600 PROTEIN"/>
    <property type="match status" value="1"/>
</dbReference>
<dbReference type="Proteomes" id="UP001168098">
    <property type="component" value="Unassembled WGS sequence"/>
</dbReference>